<dbReference type="AlphaFoldDB" id="A0A7S1FDU5"/>
<feature type="compositionally biased region" description="Basic and acidic residues" evidence="1">
    <location>
        <begin position="535"/>
        <end position="545"/>
    </location>
</feature>
<evidence type="ECO:0000256" key="1">
    <source>
        <dbReference type="SAM" id="MobiDB-lite"/>
    </source>
</evidence>
<feature type="region of interest" description="Disordered" evidence="1">
    <location>
        <begin position="457"/>
        <end position="479"/>
    </location>
</feature>
<accession>A0A7S1FDU5</accession>
<feature type="compositionally biased region" description="Low complexity" evidence="1">
    <location>
        <begin position="56"/>
        <end position="70"/>
    </location>
</feature>
<sequence>MVSREGRRFSAAEAGHFPPRPMSSRNSPRDLSYAQKPSVNTVCQRLAELLQDSPTLRRSGSNCSSLGSASVPVHAEGTDSRPRASQRHVNPVVSPSASSSPREAAHVGTSRPNWHSPRSPGPPSSGVTRQGSFPQRRSQQSPQVDAEPALRQGESNRHDMIAQALRRLVDQIEESSDNKIRRRSGVNDGLPSDVRDIQAACAKELDLDSMTRSHVSSLESRLNLAEEEVSNLTSHVDSSLKHLELVFRTALETVEGRVREVQVQQSAFVKDDVSVRITNHERACRKDLESLRTMIETMDERAKLTEDAHSGLCGTVFDFRSTCQNDMETLRALVAPKVEQQQCLTDLEAVRNAVHDLTLVSRRQGQQLERLIRENASRPLGPNLEKLSLELESGCGSDDLLALTSPQRLHSMYQARSPSTRSGTSVTNTELGSAGLLNTAIPSPRSLEMLQPSLNSTEASLENPVDRTMQVSEESARTPRTRTLMSFHDQRTFQSSTSLVHEAEIQKRLVSKQTSAAIPEVEPNPDPEVSPTEAPPKELGTELRRKTSLSLLSPRVAPSPQCSLKPAGETTPSLFHTDWGLRHTERTEPSWMSSTLRKSAHFDLPPSGCRPDCSS</sequence>
<feature type="region of interest" description="Disordered" evidence="1">
    <location>
        <begin position="1"/>
        <end position="36"/>
    </location>
</feature>
<organism evidence="2">
    <name type="scientific">Noctiluca scintillans</name>
    <name type="common">Sea sparkle</name>
    <name type="synonym">Red tide dinoflagellate</name>
    <dbReference type="NCBI Taxonomy" id="2966"/>
    <lineage>
        <taxon>Eukaryota</taxon>
        <taxon>Sar</taxon>
        <taxon>Alveolata</taxon>
        <taxon>Dinophyceae</taxon>
        <taxon>Noctilucales</taxon>
        <taxon>Noctilucaceae</taxon>
        <taxon>Noctiluca</taxon>
    </lineage>
</organism>
<feature type="region of interest" description="Disordered" evidence="1">
    <location>
        <begin position="512"/>
        <end position="575"/>
    </location>
</feature>
<feature type="compositionally biased region" description="Low complexity" evidence="1">
    <location>
        <begin position="124"/>
        <end position="143"/>
    </location>
</feature>
<gene>
    <name evidence="2" type="ORF">NSCI0253_LOCUS34131</name>
</gene>
<feature type="compositionally biased region" description="Basic and acidic residues" evidence="1">
    <location>
        <begin position="1"/>
        <end position="10"/>
    </location>
</feature>
<evidence type="ECO:0000313" key="2">
    <source>
        <dbReference type="EMBL" id="CAD8859777.1"/>
    </source>
</evidence>
<reference evidence="2" key="1">
    <citation type="submission" date="2021-01" db="EMBL/GenBank/DDBJ databases">
        <authorList>
            <person name="Corre E."/>
            <person name="Pelletier E."/>
            <person name="Niang G."/>
            <person name="Scheremetjew M."/>
            <person name="Finn R."/>
            <person name="Kale V."/>
            <person name="Holt S."/>
            <person name="Cochrane G."/>
            <person name="Meng A."/>
            <person name="Brown T."/>
            <person name="Cohen L."/>
        </authorList>
    </citation>
    <scope>NUCLEOTIDE SEQUENCE</scope>
</reference>
<feature type="region of interest" description="Disordered" evidence="1">
    <location>
        <begin position="51"/>
        <end position="157"/>
    </location>
</feature>
<dbReference type="EMBL" id="HBFQ01047836">
    <property type="protein sequence ID" value="CAD8859777.1"/>
    <property type="molecule type" value="Transcribed_RNA"/>
</dbReference>
<protein>
    <submittedName>
        <fullName evidence="2">Uncharacterized protein</fullName>
    </submittedName>
</protein>
<proteinExistence type="predicted"/>
<name>A0A7S1FDU5_NOCSC</name>
<feature type="compositionally biased region" description="Low complexity" evidence="1">
    <location>
        <begin position="89"/>
        <end position="101"/>
    </location>
</feature>